<proteinExistence type="predicted"/>
<name>A0A150PYQ9_SORCE</name>
<dbReference type="Proteomes" id="UP000075260">
    <property type="component" value="Unassembled WGS sequence"/>
</dbReference>
<dbReference type="AlphaFoldDB" id="A0A150PYQ9"/>
<evidence type="ECO:0000313" key="1">
    <source>
        <dbReference type="EMBL" id="KYF60626.1"/>
    </source>
</evidence>
<protein>
    <submittedName>
        <fullName evidence="1">Uncharacterized protein</fullName>
    </submittedName>
</protein>
<accession>A0A150PYQ9</accession>
<gene>
    <name evidence="1" type="ORF">BE15_01135</name>
</gene>
<comment type="caution">
    <text evidence="1">The sequence shown here is derived from an EMBL/GenBank/DDBJ whole genome shotgun (WGS) entry which is preliminary data.</text>
</comment>
<organism evidence="1 2">
    <name type="scientific">Sorangium cellulosum</name>
    <name type="common">Polyangium cellulosum</name>
    <dbReference type="NCBI Taxonomy" id="56"/>
    <lineage>
        <taxon>Bacteria</taxon>
        <taxon>Pseudomonadati</taxon>
        <taxon>Myxococcota</taxon>
        <taxon>Polyangia</taxon>
        <taxon>Polyangiales</taxon>
        <taxon>Polyangiaceae</taxon>
        <taxon>Sorangium</taxon>
    </lineage>
</organism>
<dbReference type="EMBL" id="JEMA01001265">
    <property type="protein sequence ID" value="KYF60626.1"/>
    <property type="molecule type" value="Genomic_DNA"/>
</dbReference>
<reference evidence="1 2" key="1">
    <citation type="submission" date="2014-02" db="EMBL/GenBank/DDBJ databases">
        <title>The small core and large imbalanced accessory genome model reveals a collaborative survival strategy of Sorangium cellulosum strains in nature.</title>
        <authorList>
            <person name="Han K."/>
            <person name="Peng R."/>
            <person name="Blom J."/>
            <person name="Li Y.-Z."/>
        </authorList>
    </citation>
    <scope>NUCLEOTIDE SEQUENCE [LARGE SCALE GENOMIC DNA]</scope>
    <source>
        <strain evidence="1 2">So0008-312</strain>
    </source>
</reference>
<sequence>MGPGGGYQWSLWLSGAGDQLGQDVVIGGDGDVYVQGGFEMMVRFGSAELSSVGESGSLFLAKLSRVGQLSWSREISGFSNRQWAGMALTSLEEPMLLGSFSGNIELGTGTLTTNGGSDIFLAKLVP</sequence>
<evidence type="ECO:0000313" key="2">
    <source>
        <dbReference type="Proteomes" id="UP000075260"/>
    </source>
</evidence>